<dbReference type="Pfam" id="PF00581">
    <property type="entry name" value="Rhodanese"/>
    <property type="match status" value="1"/>
</dbReference>
<sequence>MKKIRIIFYLLIAMCLSVTTYAEAEMGGYAHIEGINQIGLADAENQLKGEKATFVDVNFQEMRESIGYINGAVFVIDKNWLQTLPKDKNTTLIFYGLNRLSYEPGEAASQAVQAGYKNSYVMIDGVEGWITSGRPVVKERIQNWHTAQNLVEFTDGIHKDIVFGEVPACRNCHGTYNKEIDRSSIKLDNAADKMQINRNCVKCHDDLGSAFEGSVHDVNYKALLDGTLLYYNTPEPGKKAQPLCVDCHKTHTGTLKGVESPKKVSSESCMQCHKGKGSLYEASFHGKMNVLNTVGQTPTIASCADCHGGHNIFKSDDFRSALSLSNRIETCGKCHEGSTKSFVTYIAHADHKDRENHPVLYWVNIGMLTLVITVFIFFGIHTILWAVRLFLVKRANPEAWKIAMAAVKNDKKGLKRFSLLHRIQHLGLAISFMGLSLSGMPQKFYDAPWAHAVADFIGGPINSTVIHHWFALLLGLLFATHVIDVVTNLWTKRDAIRDKETGRLSGKLFIKAVFGPDSLIPNAQDFRDIKANFKWFLGKGPRPVFDRWAYWEKFDYLAEIWGTFVFGITGLILLFPVQSAAILPGSAVNVAIIFHTYEGLLAMAFIFSIHFFNSHFRLDKFPMDMVIFLGNVPVEEAHHERAKWVERLKVEGRLNDMVEDEKSGLRTFIAKFIGFTLMALGLVLLVLILAALILMI</sequence>
<dbReference type="RefSeq" id="WP_023275637.1">
    <property type="nucleotide sequence ID" value="NZ_CP097562.1"/>
</dbReference>
<comment type="subcellular location">
    <subcellularLocation>
        <location evidence="2">Cell envelope</location>
    </subcellularLocation>
</comment>
<keyword evidence="4" id="KW-0349">Heme</keyword>
<evidence type="ECO:0000313" key="8">
    <source>
        <dbReference type="EMBL" id="USF24271.1"/>
    </source>
</evidence>
<evidence type="ECO:0000256" key="5">
    <source>
        <dbReference type="ARBA" id="ARBA00022723"/>
    </source>
</evidence>
<reference evidence="8" key="2">
    <citation type="submission" date="2022-05" db="EMBL/GenBank/DDBJ databases">
        <authorList>
            <person name="Proctor A.L."/>
            <person name="Phillips G.J."/>
            <person name="Wannemuehler M.J."/>
        </authorList>
    </citation>
    <scope>NUCLEOTIDE SEQUENCE</scope>
    <source>
        <strain evidence="8">ASF457</strain>
    </source>
</reference>
<dbReference type="CDD" id="cd08168">
    <property type="entry name" value="Cytochrom_C3"/>
    <property type="match status" value="2"/>
</dbReference>
<dbReference type="SUPFAM" id="SSF48695">
    <property type="entry name" value="Multiheme cytochromes"/>
    <property type="match status" value="1"/>
</dbReference>
<dbReference type="Proteomes" id="UP000017429">
    <property type="component" value="Chromosome"/>
</dbReference>
<gene>
    <name evidence="8" type="ORF">N508_001354</name>
</gene>
<dbReference type="eggNOG" id="COG0607">
    <property type="taxonomic scope" value="Bacteria"/>
</dbReference>
<dbReference type="Gene3D" id="1.20.950.20">
    <property type="entry name" value="Transmembrane di-heme cytochromes, Chain C"/>
    <property type="match status" value="1"/>
</dbReference>
<evidence type="ECO:0000313" key="9">
    <source>
        <dbReference type="Proteomes" id="UP000017429"/>
    </source>
</evidence>
<dbReference type="Gene3D" id="3.40.250.10">
    <property type="entry name" value="Rhodanese-like domain"/>
    <property type="match status" value="1"/>
</dbReference>
<dbReference type="SUPFAM" id="SSF52821">
    <property type="entry name" value="Rhodanese/Cell cycle control phosphatase"/>
    <property type="match status" value="1"/>
</dbReference>
<keyword evidence="9" id="KW-1185">Reference proteome</keyword>
<keyword evidence="3" id="KW-0813">Transport</keyword>
<proteinExistence type="predicted"/>
<dbReference type="PROSITE" id="PS50206">
    <property type="entry name" value="RHODANESE_3"/>
    <property type="match status" value="1"/>
</dbReference>
<dbReference type="InterPro" id="IPR012286">
    <property type="entry name" value="Tetrahaem_cytochrome"/>
</dbReference>
<evidence type="ECO:0000256" key="6">
    <source>
        <dbReference type="ARBA" id="ARBA00022982"/>
    </source>
</evidence>
<dbReference type="EMBL" id="CP097562">
    <property type="protein sequence ID" value="USF24271.1"/>
    <property type="molecule type" value="Genomic_DNA"/>
</dbReference>
<reference evidence="8" key="3">
    <citation type="submission" date="2022-06" db="EMBL/GenBank/DDBJ databases">
        <title>Resources to Facilitate Use of the Altered Schaedler Flora (ASF) Mouse Model to Study Microbiome Function.</title>
        <authorList>
            <person name="Proctor A."/>
            <person name="Parvinroo S."/>
            <person name="Richie T."/>
            <person name="Jia X."/>
            <person name="Lee S.T.M."/>
            <person name="Karp P.D."/>
            <person name="Paley S."/>
            <person name="Kostic A.D."/>
            <person name="Pierre J.F."/>
            <person name="Wannemuehler M.J."/>
            <person name="Phillips G.J."/>
        </authorList>
    </citation>
    <scope>NUCLEOTIDE SEQUENCE</scope>
    <source>
        <strain evidence="8">ASF457</strain>
    </source>
</reference>
<dbReference type="InterPro" id="IPR001763">
    <property type="entry name" value="Rhodanese-like_dom"/>
</dbReference>
<dbReference type="AlphaFoldDB" id="V2QGK7"/>
<evidence type="ECO:0000256" key="4">
    <source>
        <dbReference type="ARBA" id="ARBA00022617"/>
    </source>
</evidence>
<organism evidence="8 9">
    <name type="scientific">Mucispirillum schaedleri ASF457</name>
    <dbReference type="NCBI Taxonomy" id="1379858"/>
    <lineage>
        <taxon>Bacteria</taxon>
        <taxon>Pseudomonadati</taxon>
        <taxon>Deferribacterota</taxon>
        <taxon>Deferribacteres</taxon>
        <taxon>Deferribacterales</taxon>
        <taxon>Mucispirillaceae</taxon>
        <taxon>Mucispirillum</taxon>
    </lineage>
</organism>
<dbReference type="InterPro" id="IPR036873">
    <property type="entry name" value="Rhodanese-like_dom_sf"/>
</dbReference>
<dbReference type="InterPro" id="IPR036280">
    <property type="entry name" value="Multihaem_cyt_sf"/>
</dbReference>
<keyword evidence="6" id="KW-0249">Electron transport</keyword>
<evidence type="ECO:0000256" key="7">
    <source>
        <dbReference type="ARBA" id="ARBA00023004"/>
    </source>
</evidence>
<keyword evidence="5" id="KW-0479">Metal-binding</keyword>
<dbReference type="GO" id="GO:0030313">
    <property type="term" value="C:cell envelope"/>
    <property type="evidence" value="ECO:0007669"/>
    <property type="project" value="UniProtKB-SubCell"/>
</dbReference>
<dbReference type="OrthoDB" id="9814800at2"/>
<evidence type="ECO:0000256" key="1">
    <source>
        <dbReference type="ARBA" id="ARBA00001926"/>
    </source>
</evidence>
<protein>
    <submittedName>
        <fullName evidence="8">Uncharacterized protein</fullName>
    </submittedName>
</protein>
<evidence type="ECO:0000256" key="2">
    <source>
        <dbReference type="ARBA" id="ARBA00004196"/>
    </source>
</evidence>
<dbReference type="Pfam" id="PF14537">
    <property type="entry name" value="Cytochrom_c3_2"/>
    <property type="match status" value="1"/>
</dbReference>
<dbReference type="eggNOG" id="COG2864">
    <property type="taxonomic scope" value="Bacteria"/>
</dbReference>
<name>V2QGK7_9BACT</name>
<keyword evidence="7" id="KW-0408">Iron</keyword>
<evidence type="ECO:0000256" key="3">
    <source>
        <dbReference type="ARBA" id="ARBA00022448"/>
    </source>
</evidence>
<accession>V2QGK7</accession>
<dbReference type="KEGG" id="msch:N508_001354"/>
<dbReference type="GO" id="GO:0046872">
    <property type="term" value="F:metal ion binding"/>
    <property type="evidence" value="ECO:0007669"/>
    <property type="project" value="UniProtKB-KW"/>
</dbReference>
<comment type="cofactor">
    <cofactor evidence="1">
        <name>heme c</name>
        <dbReference type="ChEBI" id="CHEBI:61717"/>
    </cofactor>
</comment>
<reference evidence="8" key="1">
    <citation type="journal article" date="2014" name="Genome Announc.">
        <title>Draft genome sequences of the altered schaedler flora, a defined bacterial community from gnotobiotic mice.</title>
        <authorList>
            <person name="Wannemuehler M.J."/>
            <person name="Overstreet A.M."/>
            <person name="Ward D.V."/>
            <person name="Phillips G.J."/>
        </authorList>
    </citation>
    <scope>NUCLEOTIDE SEQUENCE</scope>
    <source>
        <strain evidence="8">ASF457</strain>
    </source>
</reference>
<dbReference type="CDD" id="cd00158">
    <property type="entry name" value="RHOD"/>
    <property type="match status" value="1"/>
</dbReference>
<dbReference type="Gene3D" id="1.10.1130.10">
    <property type="entry name" value="Flavocytochrome C3, Chain A"/>
    <property type="match status" value="1"/>
</dbReference>